<dbReference type="InterPro" id="IPR036388">
    <property type="entry name" value="WH-like_DNA-bd_sf"/>
</dbReference>
<evidence type="ECO:0000256" key="1">
    <source>
        <dbReference type="SAM" id="MobiDB-lite"/>
    </source>
</evidence>
<evidence type="ECO:0000313" key="3">
    <source>
        <dbReference type="Proteomes" id="UP000288096"/>
    </source>
</evidence>
<proteinExistence type="predicted"/>
<reference evidence="3" key="1">
    <citation type="submission" date="2017-11" db="EMBL/GenBank/DDBJ databases">
        <authorList>
            <person name="Watanabe M."/>
            <person name="Kojima H."/>
        </authorList>
    </citation>
    <scope>NUCLEOTIDE SEQUENCE [LARGE SCALE GENOMIC DNA]</scope>
    <source>
        <strain evidence="3">Tokyo 01</strain>
    </source>
</reference>
<evidence type="ECO:0008006" key="4">
    <source>
        <dbReference type="Google" id="ProtNLM"/>
    </source>
</evidence>
<organism evidence="2 3">
    <name type="scientific">Desulfonema ishimotonii</name>
    <dbReference type="NCBI Taxonomy" id="45657"/>
    <lineage>
        <taxon>Bacteria</taxon>
        <taxon>Pseudomonadati</taxon>
        <taxon>Thermodesulfobacteriota</taxon>
        <taxon>Desulfobacteria</taxon>
        <taxon>Desulfobacterales</taxon>
        <taxon>Desulfococcaceae</taxon>
        <taxon>Desulfonema</taxon>
    </lineage>
</organism>
<dbReference type="InterPro" id="IPR036390">
    <property type="entry name" value="WH_DNA-bd_sf"/>
</dbReference>
<comment type="caution">
    <text evidence="2">The sequence shown here is derived from an EMBL/GenBank/DDBJ whole genome shotgun (WGS) entry which is preliminary data.</text>
</comment>
<gene>
    <name evidence="2" type="ORF">DENIS_4549</name>
</gene>
<protein>
    <recommendedName>
        <fullName evidence="4">Helix-turn-helix domain-containing protein</fullName>
    </recommendedName>
</protein>
<feature type="region of interest" description="Disordered" evidence="1">
    <location>
        <begin position="122"/>
        <end position="150"/>
    </location>
</feature>
<name>A0A401G2Z6_9BACT</name>
<dbReference type="SUPFAM" id="SSF46785">
    <property type="entry name" value="Winged helix' DNA-binding domain"/>
    <property type="match status" value="1"/>
</dbReference>
<sequence>MQAAAQVYQAGERFNPYMKFYGIFIPDSILSNPGLTHAEKICYGILARYSGKNNRCYPSQKTIAHRLNLSERQTIRILKSLESKRFILRVIISGRTRYHFLWHESFDSSYLREEYRPRDTDVTENDISITPDTDTDVTQRETDSRDREKTTTAAAQVVAMPSDSETEAVCGLISDGVVISEGIRRIIRANLARHGPEYVRRNIFYTNANIRHKTRYKAYLGKCCRGNWGEDTAPEPKPSPEAVRPEPGMKILYTDGNIYAVDRAMCLFTPGGCLAEGRLRQGLIRGTLKIVPDE</sequence>
<dbReference type="Proteomes" id="UP000288096">
    <property type="component" value="Unassembled WGS sequence"/>
</dbReference>
<dbReference type="Pfam" id="PF13730">
    <property type="entry name" value="HTH_36"/>
    <property type="match status" value="1"/>
</dbReference>
<evidence type="ECO:0000313" key="2">
    <source>
        <dbReference type="EMBL" id="GBC63551.1"/>
    </source>
</evidence>
<reference evidence="3" key="2">
    <citation type="submission" date="2019-01" db="EMBL/GenBank/DDBJ databases">
        <title>Genome sequence of Desulfonema ishimotonii strain Tokyo 01.</title>
        <authorList>
            <person name="Fukui M."/>
        </authorList>
    </citation>
    <scope>NUCLEOTIDE SEQUENCE [LARGE SCALE GENOMIC DNA]</scope>
    <source>
        <strain evidence="3">Tokyo 01</strain>
    </source>
</reference>
<dbReference type="EMBL" id="BEXT01000001">
    <property type="protein sequence ID" value="GBC63551.1"/>
    <property type="molecule type" value="Genomic_DNA"/>
</dbReference>
<feature type="compositionally biased region" description="Basic and acidic residues" evidence="1">
    <location>
        <begin position="137"/>
        <end position="150"/>
    </location>
</feature>
<keyword evidence="3" id="KW-1185">Reference proteome</keyword>
<dbReference type="OrthoDB" id="5441948at2"/>
<dbReference type="AlphaFoldDB" id="A0A401G2Z6"/>
<dbReference type="RefSeq" id="WP_124330606.1">
    <property type="nucleotide sequence ID" value="NZ_BEXT01000001.1"/>
</dbReference>
<dbReference type="Gene3D" id="1.10.10.10">
    <property type="entry name" value="Winged helix-like DNA-binding domain superfamily/Winged helix DNA-binding domain"/>
    <property type="match status" value="1"/>
</dbReference>
<accession>A0A401G2Z6</accession>